<feature type="transmembrane region" description="Helical" evidence="7">
    <location>
        <begin position="430"/>
        <end position="453"/>
    </location>
</feature>
<feature type="transmembrane region" description="Helical" evidence="7">
    <location>
        <begin position="660"/>
        <end position="683"/>
    </location>
</feature>
<keyword evidence="4 7" id="KW-0812">Transmembrane</keyword>
<evidence type="ECO:0000256" key="1">
    <source>
        <dbReference type="ARBA" id="ARBA00004651"/>
    </source>
</evidence>
<dbReference type="GO" id="GO:0098797">
    <property type="term" value="C:plasma membrane protein complex"/>
    <property type="evidence" value="ECO:0007669"/>
    <property type="project" value="TreeGrafter"/>
</dbReference>
<evidence type="ECO:0000256" key="3">
    <source>
        <dbReference type="ARBA" id="ARBA00022475"/>
    </source>
</evidence>
<evidence type="ECO:0000256" key="2">
    <source>
        <dbReference type="ARBA" id="ARBA00005236"/>
    </source>
</evidence>
<dbReference type="PANTHER" id="PTHR30489">
    <property type="entry name" value="LIPOPROTEIN-RELEASING SYSTEM TRANSMEMBRANE PROTEIN LOLE"/>
    <property type="match status" value="1"/>
</dbReference>
<sequence length="788" mass="83680">MVIAPLRRKVLRDLRRLWPQALAIALVLAAGVATLILGNGAHAALSDTRARYYADYRFADVFADLTRAPLSLLAEVSALDGVLAAEARIVKLGRPELPDLTAPASMMMVSLPARQGAGLNRLHLRQGRLPDPLSTREVVISADFATAHGLQPGDGMSVVMNGKRRMVSITGIALSPEFIYALGPGEMMPDPRRFGIAWVPRDMLAGAFDLEGAFSNLVVQLAPGADESRVIAAIDRLITPYGGGGAVGRVDQVSHAFLDAELRQLGAMVKVLPPIFLLVAAMLVHMTLSRLIALEREQIGLLKAIGYSPRAIAGHYLELVLLIAGCGILIGFGAGAWLGAGLAQIYARFFSFPFLVFTRDPAVYGLAALVTLAAAVAGALQAVRAVLALPPAVAMSPPAPADYRRDGGHLAARIPLRQSQRMLIRHLWHWPLRTGSSILGVAMAVAILVASLWSPGSIEHMIDVTFTRADRQDVRITFATALAPAAFADSRHLPGVMTAEPFRAAPARLTKGSRTKRIVIEGRPSDARLSRVLAPDLRPMAMPEAGLILSEALAEALDVRPGERVQVEFLDGRRARVELPVSGISVGYVGLGAAMELQALNRATGDGDLVSGVNLQLDPAQSAAFLAHAQDAPGTSFLTVSDLTVARFRATLAENITVMITVYVALAAIIAVGVVYNFARIALSEQGRELASLRVLGFTRAEVTGILITELAVVVALAQPLGWLIGHGIARAMVAAFSSDLYRVPFVMGPQVYATASLVVCAAAVLSALAIGRRIGQLDLIAVLKTRE</sequence>
<dbReference type="Pfam" id="PF12704">
    <property type="entry name" value="MacB_PCD"/>
    <property type="match status" value="1"/>
</dbReference>
<feature type="transmembrane region" description="Helical" evidence="7">
    <location>
        <begin position="750"/>
        <end position="771"/>
    </location>
</feature>
<feature type="domain" description="ABC3 transporter permease C-terminal" evidence="8">
    <location>
        <begin position="663"/>
        <end position="777"/>
    </location>
</feature>
<gene>
    <name evidence="10" type="ORF">GCM10010991_32660</name>
</gene>
<evidence type="ECO:0000256" key="7">
    <source>
        <dbReference type="SAM" id="Phobius"/>
    </source>
</evidence>
<name>A0A917YML7_9RHOB</name>
<protein>
    <submittedName>
        <fullName evidence="10">Peptide ABC transporter permease</fullName>
    </submittedName>
</protein>
<dbReference type="PANTHER" id="PTHR30489:SF0">
    <property type="entry name" value="LIPOPROTEIN-RELEASING SYSTEM TRANSMEMBRANE PROTEIN LOLE"/>
    <property type="match status" value="1"/>
</dbReference>
<evidence type="ECO:0000313" key="10">
    <source>
        <dbReference type="EMBL" id="GGO37257.1"/>
    </source>
</evidence>
<keyword evidence="6 7" id="KW-0472">Membrane</keyword>
<evidence type="ECO:0000259" key="8">
    <source>
        <dbReference type="Pfam" id="PF02687"/>
    </source>
</evidence>
<reference evidence="10 11" key="1">
    <citation type="journal article" date="2014" name="Int. J. Syst. Evol. Microbiol.">
        <title>Complete genome sequence of Corynebacterium casei LMG S-19264T (=DSM 44701T), isolated from a smear-ripened cheese.</title>
        <authorList>
            <consortium name="US DOE Joint Genome Institute (JGI-PGF)"/>
            <person name="Walter F."/>
            <person name="Albersmeier A."/>
            <person name="Kalinowski J."/>
            <person name="Ruckert C."/>
        </authorList>
    </citation>
    <scope>NUCLEOTIDE SEQUENCE [LARGE SCALE GENOMIC DNA]</scope>
    <source>
        <strain evidence="10 11">CGMCC 1.7029</strain>
    </source>
</reference>
<keyword evidence="11" id="KW-1185">Reference proteome</keyword>
<dbReference type="InterPro" id="IPR003838">
    <property type="entry name" value="ABC3_permease_C"/>
</dbReference>
<evidence type="ECO:0000256" key="5">
    <source>
        <dbReference type="ARBA" id="ARBA00022989"/>
    </source>
</evidence>
<feature type="transmembrane region" description="Helical" evidence="7">
    <location>
        <begin position="271"/>
        <end position="293"/>
    </location>
</feature>
<dbReference type="InterPro" id="IPR025857">
    <property type="entry name" value="MacB_PCD"/>
</dbReference>
<proteinExistence type="inferred from homology"/>
<dbReference type="Pfam" id="PF02687">
    <property type="entry name" value="FtsX"/>
    <property type="match status" value="2"/>
</dbReference>
<dbReference type="AlphaFoldDB" id="A0A917YML7"/>
<evidence type="ECO:0000256" key="4">
    <source>
        <dbReference type="ARBA" id="ARBA00022692"/>
    </source>
</evidence>
<keyword evidence="3" id="KW-1003">Cell membrane</keyword>
<keyword evidence="5 7" id="KW-1133">Transmembrane helix</keyword>
<dbReference type="InterPro" id="IPR051447">
    <property type="entry name" value="Lipoprotein-release_system"/>
</dbReference>
<feature type="transmembrane region" description="Helical" evidence="7">
    <location>
        <begin position="319"/>
        <end position="343"/>
    </location>
</feature>
<evidence type="ECO:0000259" key="9">
    <source>
        <dbReference type="Pfam" id="PF12704"/>
    </source>
</evidence>
<comment type="similarity">
    <text evidence="2">Belongs to the ABC-4 integral membrane protein family. LolC/E subfamily.</text>
</comment>
<dbReference type="Proteomes" id="UP000598196">
    <property type="component" value="Unassembled WGS sequence"/>
</dbReference>
<feature type="domain" description="ABC3 transporter permease C-terminal" evidence="8">
    <location>
        <begin position="275"/>
        <end position="387"/>
    </location>
</feature>
<feature type="transmembrane region" description="Helical" evidence="7">
    <location>
        <begin position="704"/>
        <end position="730"/>
    </location>
</feature>
<evidence type="ECO:0000256" key="6">
    <source>
        <dbReference type="ARBA" id="ARBA00023136"/>
    </source>
</evidence>
<organism evidence="10 11">
    <name type="scientific">Gemmobacter aquaticus</name>
    <dbReference type="NCBI Taxonomy" id="490185"/>
    <lineage>
        <taxon>Bacteria</taxon>
        <taxon>Pseudomonadati</taxon>
        <taxon>Pseudomonadota</taxon>
        <taxon>Alphaproteobacteria</taxon>
        <taxon>Rhodobacterales</taxon>
        <taxon>Paracoccaceae</taxon>
        <taxon>Gemmobacter</taxon>
    </lineage>
</organism>
<comment type="subcellular location">
    <subcellularLocation>
        <location evidence="1">Cell membrane</location>
        <topology evidence="1">Multi-pass membrane protein</topology>
    </subcellularLocation>
</comment>
<comment type="caution">
    <text evidence="10">The sequence shown here is derived from an EMBL/GenBank/DDBJ whole genome shotgun (WGS) entry which is preliminary data.</text>
</comment>
<accession>A0A917YML7</accession>
<feature type="domain" description="MacB-like periplasmic core" evidence="9">
    <location>
        <begin position="22"/>
        <end position="236"/>
    </location>
</feature>
<dbReference type="GO" id="GO:0044874">
    <property type="term" value="P:lipoprotein localization to outer membrane"/>
    <property type="evidence" value="ECO:0007669"/>
    <property type="project" value="TreeGrafter"/>
</dbReference>
<evidence type="ECO:0000313" key="11">
    <source>
        <dbReference type="Proteomes" id="UP000598196"/>
    </source>
</evidence>
<feature type="transmembrane region" description="Helical" evidence="7">
    <location>
        <begin position="363"/>
        <end position="387"/>
    </location>
</feature>
<dbReference type="RefSeq" id="WP_206665063.1">
    <property type="nucleotide sequence ID" value="NZ_BMLP01000008.1"/>
</dbReference>
<dbReference type="EMBL" id="BMLP01000008">
    <property type="protein sequence ID" value="GGO37257.1"/>
    <property type="molecule type" value="Genomic_DNA"/>
</dbReference>